<feature type="non-terminal residue" evidence="2">
    <location>
        <position position="99"/>
    </location>
</feature>
<dbReference type="GO" id="GO:0015074">
    <property type="term" value="P:DNA integration"/>
    <property type="evidence" value="ECO:0007669"/>
    <property type="project" value="InterPro"/>
</dbReference>
<reference evidence="2" key="1">
    <citation type="journal article" date="2014" name="Front. Microbiol.">
        <title>High frequency of phylogenetically diverse reductive dehalogenase-homologous genes in deep subseafloor sedimentary metagenomes.</title>
        <authorList>
            <person name="Kawai M."/>
            <person name="Futagami T."/>
            <person name="Toyoda A."/>
            <person name="Takaki Y."/>
            <person name="Nishi S."/>
            <person name="Hori S."/>
            <person name="Arai W."/>
            <person name="Tsubouchi T."/>
            <person name="Morono Y."/>
            <person name="Uchiyama I."/>
            <person name="Ito T."/>
            <person name="Fujiyama A."/>
            <person name="Inagaki F."/>
            <person name="Takami H."/>
        </authorList>
    </citation>
    <scope>NUCLEOTIDE SEQUENCE</scope>
    <source>
        <strain evidence="2">Expedition CK06-06</strain>
    </source>
</reference>
<dbReference type="InterPro" id="IPR001584">
    <property type="entry name" value="Integrase_cat-core"/>
</dbReference>
<dbReference type="PROSITE" id="PS50994">
    <property type="entry name" value="INTEGRASE"/>
    <property type="match status" value="1"/>
</dbReference>
<evidence type="ECO:0000259" key="1">
    <source>
        <dbReference type="PROSITE" id="PS50994"/>
    </source>
</evidence>
<organism evidence="2">
    <name type="scientific">marine sediment metagenome</name>
    <dbReference type="NCBI Taxonomy" id="412755"/>
    <lineage>
        <taxon>unclassified sequences</taxon>
        <taxon>metagenomes</taxon>
        <taxon>ecological metagenomes</taxon>
    </lineage>
</organism>
<comment type="caution">
    <text evidence="2">The sequence shown here is derived from an EMBL/GenBank/DDBJ whole genome shotgun (WGS) entry which is preliminary data.</text>
</comment>
<dbReference type="AlphaFoldDB" id="X0ZGE5"/>
<proteinExistence type="predicted"/>
<gene>
    <name evidence="2" type="ORF">S01H4_16831</name>
</gene>
<protein>
    <recommendedName>
        <fullName evidence="1">Integrase catalytic domain-containing protein</fullName>
    </recommendedName>
</protein>
<feature type="domain" description="Integrase catalytic" evidence="1">
    <location>
        <begin position="1"/>
        <end position="99"/>
    </location>
</feature>
<evidence type="ECO:0000313" key="2">
    <source>
        <dbReference type="EMBL" id="GAG57247.1"/>
    </source>
</evidence>
<sequence>MLPFYNERGLEISAILTGNNREYCCGKGSHPYELYLNLAKIEHVTPSGTGSPTNGFADRFRWIVLSEFVPKVFCQKLHATVEALQAAFDRWLAYYNTKR</sequence>
<name>X0ZGE5_9ZZZZ</name>
<accession>X0ZGE5</accession>
<dbReference type="EMBL" id="BART01007395">
    <property type="protein sequence ID" value="GAG57247.1"/>
    <property type="molecule type" value="Genomic_DNA"/>
</dbReference>